<dbReference type="InterPro" id="IPR001254">
    <property type="entry name" value="Trypsin_dom"/>
</dbReference>
<accession>A0A834IQ20</accession>
<dbReference type="PANTHER" id="PTHR24256">
    <property type="entry name" value="TRYPTASE-RELATED"/>
    <property type="match status" value="1"/>
</dbReference>
<evidence type="ECO:0000256" key="2">
    <source>
        <dbReference type="ARBA" id="ARBA00024195"/>
    </source>
</evidence>
<evidence type="ECO:0000256" key="1">
    <source>
        <dbReference type="ARBA" id="ARBA00023157"/>
    </source>
</evidence>
<comment type="similarity">
    <text evidence="2">Belongs to the peptidase S1 family. CLIP subfamily.</text>
</comment>
<comment type="caution">
    <text evidence="4">The sequence shown here is derived from an EMBL/GenBank/DDBJ whole genome shotgun (WGS) entry which is preliminary data.</text>
</comment>
<feature type="domain" description="Peptidase S1" evidence="3">
    <location>
        <begin position="36"/>
        <end position="266"/>
    </location>
</feature>
<evidence type="ECO:0000313" key="4">
    <source>
        <dbReference type="EMBL" id="KAF7284300.1"/>
    </source>
</evidence>
<dbReference type="SMART" id="SM00020">
    <property type="entry name" value="Tryp_SPc"/>
    <property type="match status" value="1"/>
</dbReference>
<keyword evidence="1" id="KW-1015">Disulfide bond</keyword>
<dbReference type="Proteomes" id="UP000625711">
    <property type="component" value="Unassembled WGS sequence"/>
</dbReference>
<gene>
    <name evidence="4" type="ORF">GWI33_022286</name>
</gene>
<dbReference type="InterPro" id="IPR001314">
    <property type="entry name" value="Peptidase_S1A"/>
</dbReference>
<dbReference type="CDD" id="cd00190">
    <property type="entry name" value="Tryp_SPc"/>
    <property type="match status" value="1"/>
</dbReference>
<organism evidence="4 5">
    <name type="scientific">Rhynchophorus ferrugineus</name>
    <name type="common">Red palm weevil</name>
    <name type="synonym">Curculio ferrugineus</name>
    <dbReference type="NCBI Taxonomy" id="354439"/>
    <lineage>
        <taxon>Eukaryota</taxon>
        <taxon>Metazoa</taxon>
        <taxon>Ecdysozoa</taxon>
        <taxon>Arthropoda</taxon>
        <taxon>Hexapoda</taxon>
        <taxon>Insecta</taxon>
        <taxon>Pterygota</taxon>
        <taxon>Neoptera</taxon>
        <taxon>Endopterygota</taxon>
        <taxon>Coleoptera</taxon>
        <taxon>Polyphaga</taxon>
        <taxon>Cucujiformia</taxon>
        <taxon>Curculionidae</taxon>
        <taxon>Dryophthorinae</taxon>
        <taxon>Rhynchophorus</taxon>
    </lineage>
</organism>
<dbReference type="Gene3D" id="2.40.10.10">
    <property type="entry name" value="Trypsin-like serine proteases"/>
    <property type="match status" value="1"/>
</dbReference>
<dbReference type="PROSITE" id="PS50240">
    <property type="entry name" value="TRYPSIN_DOM"/>
    <property type="match status" value="1"/>
</dbReference>
<dbReference type="InterPro" id="IPR009003">
    <property type="entry name" value="Peptidase_S1_PA"/>
</dbReference>
<protein>
    <recommendedName>
        <fullName evidence="3">Peptidase S1 domain-containing protein</fullName>
    </recommendedName>
</protein>
<keyword evidence="5" id="KW-1185">Reference proteome</keyword>
<dbReference type="InterPro" id="IPR051487">
    <property type="entry name" value="Ser/Thr_Proteases_Immune/Dev"/>
</dbReference>
<sequence>MVDGSKTGRKSKGILLDFFTSPCKCRCGVPNRQARLLAGELTKNHEFPWSSTIHAIRNNTIQEIHGSLINNRYIITAASQILGLTPLDLKITLGQYDRCYADSSSTNMSVDKILMHPDFSETTGTHDLALIKLNSPVHFERRVQPICLSTPNTRYLGQVATLFGWTGDKQSACVPRKLGLPVLDQSVCISVTQNSQNQNKHCIGVVGAKSLICSDDAGGPVMFRSQGGTYELIGILSFYNNCHTNESLVYYTALNDHLSWITQNTRDACYCYKF</sequence>
<name>A0A834IQ20_RHYFE</name>
<dbReference type="GO" id="GO:0006508">
    <property type="term" value="P:proteolysis"/>
    <property type="evidence" value="ECO:0007669"/>
    <property type="project" value="InterPro"/>
</dbReference>
<dbReference type="EMBL" id="JAACXV010000079">
    <property type="protein sequence ID" value="KAF7284300.1"/>
    <property type="molecule type" value="Genomic_DNA"/>
</dbReference>
<dbReference type="PRINTS" id="PR00722">
    <property type="entry name" value="CHYMOTRYPSIN"/>
</dbReference>
<dbReference type="Pfam" id="PF00089">
    <property type="entry name" value="Trypsin"/>
    <property type="match status" value="1"/>
</dbReference>
<dbReference type="FunFam" id="2.40.10.10:FF:000068">
    <property type="entry name" value="transmembrane protease serine 2"/>
    <property type="match status" value="1"/>
</dbReference>
<dbReference type="InterPro" id="IPR043504">
    <property type="entry name" value="Peptidase_S1_PA_chymotrypsin"/>
</dbReference>
<reference evidence="4" key="1">
    <citation type="submission" date="2020-08" db="EMBL/GenBank/DDBJ databases">
        <title>Genome sequencing and assembly of the red palm weevil Rhynchophorus ferrugineus.</title>
        <authorList>
            <person name="Dias G.B."/>
            <person name="Bergman C.M."/>
            <person name="Manee M."/>
        </authorList>
    </citation>
    <scope>NUCLEOTIDE SEQUENCE</scope>
    <source>
        <strain evidence="4">AA-2017</strain>
        <tissue evidence="4">Whole larva</tissue>
    </source>
</reference>
<evidence type="ECO:0000259" key="3">
    <source>
        <dbReference type="PROSITE" id="PS50240"/>
    </source>
</evidence>
<dbReference type="AlphaFoldDB" id="A0A834IQ20"/>
<dbReference type="GO" id="GO:0004252">
    <property type="term" value="F:serine-type endopeptidase activity"/>
    <property type="evidence" value="ECO:0007669"/>
    <property type="project" value="InterPro"/>
</dbReference>
<dbReference type="OrthoDB" id="6914889at2759"/>
<evidence type="ECO:0000313" key="5">
    <source>
        <dbReference type="Proteomes" id="UP000625711"/>
    </source>
</evidence>
<dbReference type="SUPFAM" id="SSF50494">
    <property type="entry name" value="Trypsin-like serine proteases"/>
    <property type="match status" value="1"/>
</dbReference>
<proteinExistence type="inferred from homology"/>